<feature type="domain" description="Calcineurin-like phosphoesterase" evidence="1">
    <location>
        <begin position="1"/>
        <end position="205"/>
    </location>
</feature>
<dbReference type="GO" id="GO:0110154">
    <property type="term" value="P:RNA decapping"/>
    <property type="evidence" value="ECO:0007669"/>
    <property type="project" value="TreeGrafter"/>
</dbReference>
<comment type="caution">
    <text evidence="2">The sequence shown here is derived from an EMBL/GenBank/DDBJ whole genome shotgun (WGS) entry which is preliminary data.</text>
</comment>
<dbReference type="PANTHER" id="PTHR42850:SF4">
    <property type="entry name" value="ZINC-DEPENDENT ENDOPOLYPHOSPHATASE"/>
    <property type="match status" value="1"/>
</dbReference>
<dbReference type="PANTHER" id="PTHR42850">
    <property type="entry name" value="METALLOPHOSPHOESTERASE"/>
    <property type="match status" value="1"/>
</dbReference>
<dbReference type="HOGENOM" id="CLU_023125_4_1_5"/>
<evidence type="ECO:0000313" key="2">
    <source>
        <dbReference type="EMBL" id="EYD76268.1"/>
    </source>
</evidence>
<gene>
    <name evidence="2" type="ORF">Rumeso_02192</name>
</gene>
<dbReference type="Pfam" id="PF00149">
    <property type="entry name" value="Metallophos"/>
    <property type="match status" value="1"/>
</dbReference>
<name>A0A017HQ19_9RHOB</name>
<dbReference type="STRING" id="442562.Rumeso_02192"/>
<dbReference type="GO" id="GO:0008803">
    <property type="term" value="F:bis(5'-nucleosyl)-tetraphosphatase (symmetrical) activity"/>
    <property type="evidence" value="ECO:0007669"/>
    <property type="project" value="TreeGrafter"/>
</dbReference>
<sequence>MRRYAIGDIHGQIDELRRVHAWIAADRARTGEDAPVVHLGDLTDRGPASAEVITYLQRGPTQGGPWITIRGNHDFMFRLFLDDPKLRDPGLNPAYTWLHERLGGLNTLESYGVETSPDRPVADLWSEARDKVPLAHRIFLDNLPLLHRTDRAVFVHAGIRPGVPLIAQAPQDLMWIRQGWLDDRRDHGILVVHGHTALDAPAHYGNRVNLDAGAGYGRPLAAALIDGRDVWLLTEDGRVPLLPGTVPAT</sequence>
<dbReference type="RefSeq" id="WP_037280785.1">
    <property type="nucleotide sequence ID" value="NZ_KK088576.1"/>
</dbReference>
<reference evidence="2 3" key="1">
    <citation type="submission" date="2013-02" db="EMBL/GenBank/DDBJ databases">
        <authorList>
            <person name="Fiebig A."/>
            <person name="Goeker M."/>
            <person name="Klenk H.-P.P."/>
        </authorList>
    </citation>
    <scope>NUCLEOTIDE SEQUENCE [LARGE SCALE GENOMIC DNA]</scope>
    <source>
        <strain evidence="2 3">DSM 19309</strain>
    </source>
</reference>
<protein>
    <submittedName>
        <fullName evidence="2">Serine/threonine protein phosphatase family protein</fullName>
    </submittedName>
</protein>
<dbReference type="AlphaFoldDB" id="A0A017HQ19"/>
<keyword evidence="3" id="KW-1185">Reference proteome</keyword>
<dbReference type="InterPro" id="IPR004843">
    <property type="entry name" value="Calcineurin-like_PHP"/>
</dbReference>
<dbReference type="PATRIC" id="fig|442562.3.peg.2163"/>
<dbReference type="InterPro" id="IPR050126">
    <property type="entry name" value="Ap4A_hydrolase"/>
</dbReference>
<proteinExistence type="predicted"/>
<organism evidence="2 3">
    <name type="scientific">Rubellimicrobium mesophilum DSM 19309</name>
    <dbReference type="NCBI Taxonomy" id="442562"/>
    <lineage>
        <taxon>Bacteria</taxon>
        <taxon>Pseudomonadati</taxon>
        <taxon>Pseudomonadota</taxon>
        <taxon>Alphaproteobacteria</taxon>
        <taxon>Rhodobacterales</taxon>
        <taxon>Roseobacteraceae</taxon>
        <taxon>Rubellimicrobium</taxon>
    </lineage>
</organism>
<dbReference type="OrthoDB" id="9807890at2"/>
<dbReference type="EMBL" id="AOSK01000054">
    <property type="protein sequence ID" value="EYD76268.1"/>
    <property type="molecule type" value="Genomic_DNA"/>
</dbReference>
<evidence type="ECO:0000313" key="3">
    <source>
        <dbReference type="Proteomes" id="UP000019666"/>
    </source>
</evidence>
<dbReference type="Proteomes" id="UP000019666">
    <property type="component" value="Unassembled WGS sequence"/>
</dbReference>
<dbReference type="Gene3D" id="3.60.21.10">
    <property type="match status" value="1"/>
</dbReference>
<dbReference type="SUPFAM" id="SSF56300">
    <property type="entry name" value="Metallo-dependent phosphatases"/>
    <property type="match status" value="1"/>
</dbReference>
<accession>A0A017HQ19</accession>
<dbReference type="GO" id="GO:0016791">
    <property type="term" value="F:phosphatase activity"/>
    <property type="evidence" value="ECO:0007669"/>
    <property type="project" value="TreeGrafter"/>
</dbReference>
<dbReference type="GO" id="GO:0005737">
    <property type="term" value="C:cytoplasm"/>
    <property type="evidence" value="ECO:0007669"/>
    <property type="project" value="TreeGrafter"/>
</dbReference>
<dbReference type="InterPro" id="IPR029052">
    <property type="entry name" value="Metallo-depent_PP-like"/>
</dbReference>
<evidence type="ECO:0000259" key="1">
    <source>
        <dbReference type="Pfam" id="PF00149"/>
    </source>
</evidence>